<feature type="region of interest" description="Disordered" evidence="1">
    <location>
        <begin position="1"/>
        <end position="64"/>
    </location>
</feature>
<organism evidence="2 3">
    <name type="scientific">Goodea atripinnis</name>
    <dbReference type="NCBI Taxonomy" id="208336"/>
    <lineage>
        <taxon>Eukaryota</taxon>
        <taxon>Metazoa</taxon>
        <taxon>Chordata</taxon>
        <taxon>Craniata</taxon>
        <taxon>Vertebrata</taxon>
        <taxon>Euteleostomi</taxon>
        <taxon>Actinopterygii</taxon>
        <taxon>Neopterygii</taxon>
        <taxon>Teleostei</taxon>
        <taxon>Neoteleostei</taxon>
        <taxon>Acanthomorphata</taxon>
        <taxon>Ovalentaria</taxon>
        <taxon>Atherinomorphae</taxon>
        <taxon>Cyprinodontiformes</taxon>
        <taxon>Goodeidae</taxon>
        <taxon>Goodea</taxon>
    </lineage>
</organism>
<dbReference type="Proteomes" id="UP001476798">
    <property type="component" value="Unassembled WGS sequence"/>
</dbReference>
<evidence type="ECO:0000256" key="1">
    <source>
        <dbReference type="SAM" id="MobiDB-lite"/>
    </source>
</evidence>
<dbReference type="EMBL" id="JAHRIO010047356">
    <property type="protein sequence ID" value="MEQ2173607.1"/>
    <property type="molecule type" value="Genomic_DNA"/>
</dbReference>
<accession>A0ABV0NTQ2</accession>
<keyword evidence="3" id="KW-1185">Reference proteome</keyword>
<evidence type="ECO:0000313" key="3">
    <source>
        <dbReference type="Proteomes" id="UP001476798"/>
    </source>
</evidence>
<reference evidence="2 3" key="1">
    <citation type="submission" date="2021-06" db="EMBL/GenBank/DDBJ databases">
        <authorList>
            <person name="Palmer J.M."/>
        </authorList>
    </citation>
    <scope>NUCLEOTIDE SEQUENCE [LARGE SCALE GENOMIC DNA]</scope>
    <source>
        <strain evidence="2 3">GA_2019</strain>
        <tissue evidence="2">Muscle</tissue>
    </source>
</reference>
<feature type="compositionally biased region" description="Polar residues" evidence="1">
    <location>
        <begin position="26"/>
        <end position="47"/>
    </location>
</feature>
<name>A0ABV0NTQ2_9TELE</name>
<gene>
    <name evidence="2" type="ORF">GOODEAATRI_033746</name>
</gene>
<protein>
    <submittedName>
        <fullName evidence="2">Uncharacterized protein</fullName>
    </submittedName>
</protein>
<comment type="caution">
    <text evidence="2">The sequence shown here is derived from an EMBL/GenBank/DDBJ whole genome shotgun (WGS) entry which is preliminary data.</text>
</comment>
<sequence length="64" mass="6969">SIEETQVQYTPVNFKDKRHSLVGAQKSPQGENIPESSGSSDRSNLTTVYAKLEHPNPPTDAANT</sequence>
<evidence type="ECO:0000313" key="2">
    <source>
        <dbReference type="EMBL" id="MEQ2173607.1"/>
    </source>
</evidence>
<feature type="compositionally biased region" description="Polar residues" evidence="1">
    <location>
        <begin position="1"/>
        <end position="11"/>
    </location>
</feature>
<proteinExistence type="predicted"/>
<feature type="non-terminal residue" evidence="2">
    <location>
        <position position="1"/>
    </location>
</feature>